<dbReference type="EMBL" id="CP011312">
    <property type="protein sequence ID" value="AKE42040.1"/>
    <property type="molecule type" value="Genomic_DNA"/>
</dbReference>
<dbReference type="InterPro" id="IPR029058">
    <property type="entry name" value="AB_hydrolase_fold"/>
</dbReference>
<name>A0A0F6R1S6_9CORY</name>
<dbReference type="AlphaFoldDB" id="A0A0F6R1S6"/>
<dbReference type="Proteomes" id="UP000271380">
    <property type="component" value="Chromosome"/>
</dbReference>
<reference evidence="2 4" key="1">
    <citation type="journal article" date="2015" name="Genome Announc.">
        <title>Complete Genome Sequence of Corynebacterium kutscheri DSM 20755, a Corynebacterial Type Strain with Remarkably Low G+C Content of Chromosomal DNA.</title>
        <authorList>
            <person name="Ruckert C."/>
            <person name="Albersmeier A."/>
            <person name="Winkler A."/>
            <person name="Tauch A."/>
        </authorList>
    </citation>
    <scope>NUCLEOTIDE SEQUENCE [LARGE SCALE GENOMIC DNA]</scope>
    <source>
        <strain evidence="2 4">DSM 20755</strain>
    </source>
</reference>
<dbReference type="Pfam" id="PF06259">
    <property type="entry name" value="Abhydrolase_8"/>
    <property type="match status" value="1"/>
</dbReference>
<organism evidence="2 4">
    <name type="scientific">Corynebacterium kutscheri</name>
    <dbReference type="NCBI Taxonomy" id="35755"/>
    <lineage>
        <taxon>Bacteria</taxon>
        <taxon>Bacillati</taxon>
        <taxon>Actinomycetota</taxon>
        <taxon>Actinomycetes</taxon>
        <taxon>Mycobacteriales</taxon>
        <taxon>Corynebacteriaceae</taxon>
        <taxon>Corynebacterium</taxon>
    </lineage>
</organism>
<dbReference type="RefSeq" id="WP_052735942.1">
    <property type="nucleotide sequence ID" value="NZ_CP011312.1"/>
</dbReference>
<evidence type="ECO:0000313" key="2">
    <source>
        <dbReference type="EMBL" id="AKE42040.1"/>
    </source>
</evidence>
<dbReference type="Gene3D" id="3.40.50.1820">
    <property type="entry name" value="alpha/beta hydrolase"/>
    <property type="match status" value="1"/>
</dbReference>
<gene>
    <name evidence="3" type="ORF">NCTC949_00954</name>
    <name evidence="2" type="ORF">UL82_09510</name>
</gene>
<dbReference type="Proteomes" id="UP000033457">
    <property type="component" value="Chromosome"/>
</dbReference>
<accession>A0A0F6R1S6</accession>
<evidence type="ECO:0000313" key="4">
    <source>
        <dbReference type="Proteomes" id="UP000033457"/>
    </source>
</evidence>
<dbReference type="HOGENOM" id="CLU_059711_0_0_11"/>
<dbReference type="SUPFAM" id="SSF53474">
    <property type="entry name" value="alpha/beta-Hydrolases"/>
    <property type="match status" value="1"/>
</dbReference>
<reference evidence="3 5" key="2">
    <citation type="submission" date="2018-12" db="EMBL/GenBank/DDBJ databases">
        <authorList>
            <consortium name="Pathogen Informatics"/>
        </authorList>
    </citation>
    <scope>NUCLEOTIDE SEQUENCE [LARGE SCALE GENOMIC DNA]</scope>
    <source>
        <strain evidence="3 5">NCTC949</strain>
    </source>
</reference>
<dbReference type="GO" id="GO:0016787">
    <property type="term" value="F:hydrolase activity"/>
    <property type="evidence" value="ECO:0007669"/>
    <property type="project" value="UniProtKB-KW"/>
</dbReference>
<sequence>MSISTLFPLYSDELYQQSTHFAQASRYIYEQITAHQTLYAYNLNPHHGQAINALKGRLYTLHRTWDTTASSYQRTATILHLAAGAQKELEVQARWLINTATQYGAVYENNSFHNVQDQWDIATPANAVLQFLRQASLLLDKTSAHTLLKENDLPTDIDPVAFRLKDLDLLDSDSIHDLNMIVAENEIRELLHKYPNARLLETGDGHTVVSFGDIDTATNIVTLVAGVNSHNNVASYLQRTDLIHNHTASSSSATVLWLGYRAPKNISKAFSGAPAQAAAKDLQEFQHILTQRNPTARRVLIGHSYGSTVVGYAGLTNTQNSIADAVILAGSPGVPARPNASEVYSVLANQDYIGLTGANSVAIHGVDPHASTFDSEKLRFDGGHSSYFDNQKFLDLIKRVRSSDTQ</sequence>
<dbReference type="ESTHER" id="9cory-a0a0f6r1s6">
    <property type="family name" value="Duf_1023"/>
</dbReference>
<dbReference type="STRING" id="35755.UL82_09510"/>
<evidence type="ECO:0000259" key="1">
    <source>
        <dbReference type="Pfam" id="PF06259"/>
    </source>
</evidence>
<dbReference type="InterPro" id="IPR010427">
    <property type="entry name" value="DUF1023"/>
</dbReference>
<dbReference type="OrthoDB" id="5969911at2"/>
<proteinExistence type="predicted"/>
<dbReference type="KEGG" id="cku:UL82_09510"/>
<keyword evidence="4" id="KW-1185">Reference proteome</keyword>
<keyword evidence="2" id="KW-0378">Hydrolase</keyword>
<dbReference type="EMBL" id="LR134377">
    <property type="protein sequence ID" value="VEH06109.1"/>
    <property type="molecule type" value="Genomic_DNA"/>
</dbReference>
<feature type="domain" description="DUF1023" evidence="1">
    <location>
        <begin position="204"/>
        <end position="340"/>
    </location>
</feature>
<evidence type="ECO:0000313" key="3">
    <source>
        <dbReference type="EMBL" id="VEH06109.1"/>
    </source>
</evidence>
<evidence type="ECO:0000313" key="5">
    <source>
        <dbReference type="Proteomes" id="UP000271380"/>
    </source>
</evidence>
<protein>
    <submittedName>
        <fullName evidence="2 3">Alpha/beta hydrolase</fullName>
    </submittedName>
</protein>